<dbReference type="NCBIfam" id="TIGR01429">
    <property type="entry name" value="AMP_deaminase"/>
    <property type="match status" value="1"/>
</dbReference>
<dbReference type="Gene3D" id="4.10.800.20">
    <property type="match status" value="1"/>
</dbReference>
<dbReference type="Gene3D" id="3.20.20.140">
    <property type="entry name" value="Metal-dependent hydrolases"/>
    <property type="match status" value="1"/>
</dbReference>
<feature type="binding site" evidence="10">
    <location>
        <position position="404"/>
    </location>
    <ligand>
        <name>substrate</name>
    </ligand>
</feature>
<evidence type="ECO:0000256" key="11">
    <source>
        <dbReference type="PIRSR" id="PIRSR606329-3"/>
    </source>
</evidence>
<dbReference type="EC" id="3.5.4.6" evidence="3"/>
<proteinExistence type="inferred from homology"/>
<comment type="catalytic activity">
    <reaction evidence="8">
        <text>AMP + H2O + H(+) = IMP + NH4(+)</text>
        <dbReference type="Rhea" id="RHEA:14777"/>
        <dbReference type="ChEBI" id="CHEBI:15377"/>
        <dbReference type="ChEBI" id="CHEBI:15378"/>
        <dbReference type="ChEBI" id="CHEBI:28938"/>
        <dbReference type="ChEBI" id="CHEBI:58053"/>
        <dbReference type="ChEBI" id="CHEBI:456215"/>
        <dbReference type="EC" id="3.5.4.6"/>
    </reaction>
</comment>
<dbReference type="AlphaFoldDB" id="A0AAD6KKQ2"/>
<gene>
    <name evidence="14" type="ORF">OIU84_025928</name>
</gene>
<evidence type="ECO:0000256" key="3">
    <source>
        <dbReference type="ARBA" id="ARBA00012775"/>
    </source>
</evidence>
<evidence type="ECO:0000256" key="9">
    <source>
        <dbReference type="PIRSR" id="PIRSR606329-1"/>
    </source>
</evidence>
<dbReference type="GO" id="GO:0046033">
    <property type="term" value="P:AMP metabolic process"/>
    <property type="evidence" value="ECO:0007669"/>
    <property type="project" value="TreeGrafter"/>
</dbReference>
<dbReference type="PANTHER" id="PTHR11359">
    <property type="entry name" value="AMP DEAMINASE"/>
    <property type="match status" value="1"/>
</dbReference>
<organism evidence="14 15">
    <name type="scientific">Salix udensis</name>
    <dbReference type="NCBI Taxonomy" id="889485"/>
    <lineage>
        <taxon>Eukaryota</taxon>
        <taxon>Viridiplantae</taxon>
        <taxon>Streptophyta</taxon>
        <taxon>Embryophyta</taxon>
        <taxon>Tracheophyta</taxon>
        <taxon>Spermatophyta</taxon>
        <taxon>Magnoliopsida</taxon>
        <taxon>eudicotyledons</taxon>
        <taxon>Gunneridae</taxon>
        <taxon>Pentapetalae</taxon>
        <taxon>rosids</taxon>
        <taxon>fabids</taxon>
        <taxon>Malpighiales</taxon>
        <taxon>Salicaceae</taxon>
        <taxon>Saliceae</taxon>
        <taxon>Salix</taxon>
    </lineage>
</organism>
<evidence type="ECO:0000256" key="13">
    <source>
        <dbReference type="SAM" id="Phobius"/>
    </source>
</evidence>
<feature type="active site" description="Proton acceptor" evidence="9">
    <location>
        <position position="692"/>
    </location>
</feature>
<evidence type="ECO:0000313" key="15">
    <source>
        <dbReference type="Proteomes" id="UP001162972"/>
    </source>
</evidence>
<keyword evidence="5" id="KW-0378">Hydrolase</keyword>
<dbReference type="PROSITE" id="PS00485">
    <property type="entry name" value="A_DEAMINASE"/>
    <property type="match status" value="1"/>
</dbReference>
<dbReference type="GO" id="GO:0003876">
    <property type="term" value="F:AMP deaminase activity"/>
    <property type="evidence" value="ECO:0007669"/>
    <property type="project" value="UniProtKB-EC"/>
</dbReference>
<comment type="similarity">
    <text evidence="2">Belongs to the metallo-dependent hydrolases superfamily. Adenosine and AMP deaminases family.</text>
</comment>
<evidence type="ECO:0000256" key="2">
    <source>
        <dbReference type="ARBA" id="ARBA00006676"/>
    </source>
</evidence>
<dbReference type="SUPFAM" id="SSF51556">
    <property type="entry name" value="Metallo-dependent hydrolases"/>
    <property type="match status" value="1"/>
</dbReference>
<evidence type="ECO:0000256" key="8">
    <source>
        <dbReference type="ARBA" id="ARBA00051746"/>
    </source>
</evidence>
<feature type="compositionally biased region" description="Gly residues" evidence="12">
    <location>
        <begin position="52"/>
        <end position="61"/>
    </location>
</feature>
<feature type="binding site" evidence="10">
    <location>
        <begin position="473"/>
        <end position="478"/>
    </location>
    <ligand>
        <name>substrate</name>
    </ligand>
</feature>
<dbReference type="InterPro" id="IPR006650">
    <property type="entry name" value="A/AMP_deam_AS"/>
</dbReference>
<feature type="binding site" evidence="11">
    <location>
        <position position="670"/>
    </location>
    <ligand>
        <name>Zn(2+)</name>
        <dbReference type="ChEBI" id="CHEBI:29105"/>
        <note>catalytic</note>
    </ligand>
</feature>
<reference evidence="14 15" key="1">
    <citation type="journal article" date="2023" name="Int. J. Mol. Sci.">
        <title>De Novo Assembly and Annotation of 11 Diverse Shrub Willow (Salix) Genomes Reveals Novel Gene Organization in Sex-Linked Regions.</title>
        <authorList>
            <person name="Hyden B."/>
            <person name="Feng K."/>
            <person name="Yates T.B."/>
            <person name="Jawdy S."/>
            <person name="Cereghino C."/>
            <person name="Smart L.B."/>
            <person name="Muchero W."/>
        </authorList>
    </citation>
    <scope>NUCLEOTIDE SEQUENCE [LARGE SCALE GENOMIC DNA]</scope>
    <source>
        <tissue evidence="14">Shoot tip</tissue>
    </source>
</reference>
<comment type="pathway">
    <text evidence="1">Purine metabolism; IMP biosynthesis via salvage pathway; IMP from AMP: step 1/1.</text>
</comment>
<comment type="cofactor">
    <cofactor evidence="11">
        <name>Zn(2+)</name>
        <dbReference type="ChEBI" id="CHEBI:29105"/>
    </cofactor>
    <text evidence="11">Binds 1 zinc ion per subunit.</text>
</comment>
<evidence type="ECO:0000256" key="10">
    <source>
        <dbReference type="PIRSR" id="PIRSR606329-2"/>
    </source>
</evidence>
<feature type="region of interest" description="Disordered" evidence="12">
    <location>
        <begin position="124"/>
        <end position="170"/>
    </location>
</feature>
<accession>A0AAD6KKQ2</accession>
<feature type="compositionally biased region" description="Basic residues" evidence="12">
    <location>
        <begin position="65"/>
        <end position="77"/>
    </location>
</feature>
<keyword evidence="4 11" id="KW-0479">Metal-binding</keyword>
<dbReference type="Proteomes" id="UP001162972">
    <property type="component" value="Chromosome 16"/>
</dbReference>
<dbReference type="PANTHER" id="PTHR11359:SF0">
    <property type="entry name" value="AMP DEAMINASE"/>
    <property type="match status" value="1"/>
</dbReference>
<dbReference type="EMBL" id="JAPFFJ010000006">
    <property type="protein sequence ID" value="KAJ6425251.1"/>
    <property type="molecule type" value="Genomic_DNA"/>
</dbReference>
<evidence type="ECO:0000256" key="1">
    <source>
        <dbReference type="ARBA" id="ARBA00004955"/>
    </source>
</evidence>
<sequence>MDAYSLHLAMAALVGASFVAVSAYYMHRKTLNQLLEFAKTVERERERDYDSDGGGGAGGGSSPQHWKKRRSHGRRKGSNGYYNKRGSASLPDVTAISGGGIDGEEKRNGQVVYVGGIPAGLPRLHNLPEGKSSGHIKRPGSFIRPTSPKSPGASASAFDSVEGSDDEDNMTDNSKLDATYLHINGNADIKDVLPQHINANGDQAPVPASSMIRSHSLSGVQPDPIAADILRKEPEQETFARLKISPMAEVPSQDEVDSYIILQECLEMRKRYVFKEAIAPWEKEIISDPSTPKPNPDPFSFTPEGKSDHYFEMEDGVIHVYPNKDSKENLFPVADATMFFTDLHHILRVIAIGNIRTLCHHRLNLLEQKFNLHLMLNADREFLAQKSAPHRDFYNVRKVDTHVHHSACMNQKHLLRFIKSKLRKEPDEVVIFRDGTYLTLKEVFESLDLTGYDLNVDLLDVHADKSTFHRFDKFNLKYNPCGQSRLREIFLKQDNLIQGRFLGELTKQVFSDLSASKYQMAEYRISIYGRKQSEWDQLASWIVNNDLYSENVVWLIQLPRLYNIYKEMGIVTSFQNILDNIFIPLFEVTVDPDSHPQLHVFLKQVVGLDLVDDESKPERRPTKHMPTPAQWTNVFNPAFSYYVYYCYANLYTLNKLRESKGMTTIKFRPHSGEAGDIDHLAATFLTSHNIAHGINLRKSPVLQYLYYLAQIGLAMSPLSNNSLFLDYHRNPFPMFFQRGLNVSLSTDDPLQIHLTKEPLVEEYSIAASVWKLSSCDLCEIARNSVFQSGFSHALKSHWIGKEYYRRGPDGNDIHRTNVPHIRVEFREAIWRDEMRQVYLGEAVIPKEVEK</sequence>
<keyword evidence="13" id="KW-0812">Transmembrane</keyword>
<feature type="transmembrane region" description="Helical" evidence="13">
    <location>
        <begin position="6"/>
        <end position="26"/>
    </location>
</feature>
<dbReference type="GO" id="GO:0046872">
    <property type="term" value="F:metal ion binding"/>
    <property type="evidence" value="ECO:0007669"/>
    <property type="project" value="UniProtKB-KW"/>
</dbReference>
<evidence type="ECO:0000256" key="12">
    <source>
        <dbReference type="SAM" id="MobiDB-lite"/>
    </source>
</evidence>
<comment type="caution">
    <text evidence="14">The sequence shown here is derived from an EMBL/GenBank/DDBJ whole genome shotgun (WGS) entry which is preliminary data.</text>
</comment>
<keyword evidence="7" id="KW-0546">Nucleotide metabolism</keyword>
<evidence type="ECO:0000256" key="4">
    <source>
        <dbReference type="ARBA" id="ARBA00022723"/>
    </source>
</evidence>
<dbReference type="FunFam" id="3.20.20.140:FF:000035">
    <property type="entry name" value="Probable amp deaminase"/>
    <property type="match status" value="1"/>
</dbReference>
<evidence type="ECO:0000313" key="14">
    <source>
        <dbReference type="EMBL" id="KAJ6425251.1"/>
    </source>
</evidence>
<feature type="binding site" evidence="10">
    <location>
        <position position="673"/>
    </location>
    <ligand>
        <name>substrate</name>
    </ligand>
</feature>
<keyword evidence="6 11" id="KW-0862">Zinc</keyword>
<evidence type="ECO:0000256" key="5">
    <source>
        <dbReference type="ARBA" id="ARBA00022801"/>
    </source>
</evidence>
<feature type="region of interest" description="Disordered" evidence="12">
    <location>
        <begin position="46"/>
        <end position="86"/>
    </location>
</feature>
<feature type="binding site" evidence="11">
    <location>
        <position position="747"/>
    </location>
    <ligand>
        <name>Zn(2+)</name>
        <dbReference type="ChEBI" id="CHEBI:29105"/>
        <note>catalytic</note>
    </ligand>
</feature>
<evidence type="ECO:0000256" key="6">
    <source>
        <dbReference type="ARBA" id="ARBA00022833"/>
    </source>
</evidence>
<protein>
    <recommendedName>
        <fullName evidence="3">AMP deaminase</fullName>
        <ecNumber evidence="3">3.5.4.6</ecNumber>
    </recommendedName>
</protein>
<dbReference type="FunFam" id="4.10.800.20:FF:000001">
    <property type="entry name" value="AMP deaminase"/>
    <property type="match status" value="1"/>
</dbReference>
<dbReference type="Pfam" id="PF19326">
    <property type="entry name" value="AMP_deaminase"/>
    <property type="match status" value="1"/>
</dbReference>
<keyword evidence="15" id="KW-1185">Reference proteome</keyword>
<feature type="binding site" evidence="11">
    <location>
        <position position="402"/>
    </location>
    <ligand>
        <name>Zn(2+)</name>
        <dbReference type="ChEBI" id="CHEBI:29105"/>
        <note>catalytic</note>
    </ligand>
</feature>
<dbReference type="GO" id="GO:0005829">
    <property type="term" value="C:cytosol"/>
    <property type="evidence" value="ECO:0007669"/>
    <property type="project" value="TreeGrafter"/>
</dbReference>
<keyword evidence="13" id="KW-1133">Transmembrane helix</keyword>
<keyword evidence="13" id="KW-0472">Membrane</keyword>
<name>A0AAD6KKQ2_9ROSI</name>
<dbReference type="InterPro" id="IPR006329">
    <property type="entry name" value="AMPD"/>
</dbReference>
<dbReference type="GO" id="GO:0032264">
    <property type="term" value="P:IMP salvage"/>
    <property type="evidence" value="ECO:0007669"/>
    <property type="project" value="InterPro"/>
</dbReference>
<dbReference type="InterPro" id="IPR032466">
    <property type="entry name" value="Metal_Hydrolase"/>
</dbReference>
<dbReference type="CDD" id="cd01319">
    <property type="entry name" value="AMPD"/>
    <property type="match status" value="1"/>
</dbReference>
<feature type="binding site" evidence="10">
    <location>
        <begin position="748"/>
        <end position="751"/>
    </location>
    <ligand>
        <name>substrate</name>
    </ligand>
</feature>
<feature type="binding site" evidence="11">
    <location>
        <position position="404"/>
    </location>
    <ligand>
        <name>Zn(2+)</name>
        <dbReference type="ChEBI" id="CHEBI:29105"/>
        <note>catalytic</note>
    </ligand>
</feature>
<evidence type="ECO:0000256" key="7">
    <source>
        <dbReference type="ARBA" id="ARBA00023080"/>
    </source>
</evidence>